<evidence type="ECO:0000313" key="1">
    <source>
        <dbReference type="EMBL" id="CCC47204.1"/>
    </source>
</evidence>
<dbReference type="AlphaFoldDB" id="G0TTC3"/>
<protein>
    <submittedName>
        <fullName evidence="1">Uncharacterized protein</fullName>
    </submittedName>
</protein>
<gene>
    <name evidence="1" type="ORF">TVY486_0303800</name>
</gene>
<proteinExistence type="predicted"/>
<accession>G0TTC3</accession>
<organism evidence="1">
    <name type="scientific">Trypanosoma vivax (strain Y486)</name>
    <dbReference type="NCBI Taxonomy" id="1055687"/>
    <lineage>
        <taxon>Eukaryota</taxon>
        <taxon>Discoba</taxon>
        <taxon>Euglenozoa</taxon>
        <taxon>Kinetoplastea</taxon>
        <taxon>Metakinetoplastina</taxon>
        <taxon>Trypanosomatida</taxon>
        <taxon>Trypanosomatidae</taxon>
        <taxon>Trypanosoma</taxon>
        <taxon>Duttonella</taxon>
    </lineage>
</organism>
<dbReference type="VEuPathDB" id="TriTrypDB:TvY486_0303800"/>
<name>G0TTC3_TRYVY</name>
<sequence length="252" mass="27300">MWVCVNIMHGVPSFLQILHVCVYKLRKLLTMCRKVVLQPQLAVTRGSVARYINIRHLSSLRPHHQYRLHHLTQLIRGAVGVTDSKKTFVACSVIGQQRMAGFTSPNEFCATGVNYALHSHLNEGRTLKGILRGCAEQNALGVAAASGHCYSAITDVYLCATCRKSDACDRPSLLHNDSCGGASVTGAVFPCAECWRNLTDVAAMRCEKGVDGPLNLFVLVNSEPAAMQSVASAQKCLLSHPTSAVELTVVLP</sequence>
<dbReference type="EMBL" id="HE573019">
    <property type="protein sequence ID" value="CCC47204.1"/>
    <property type="molecule type" value="Genomic_DNA"/>
</dbReference>
<reference evidence="1" key="1">
    <citation type="journal article" date="2012" name="Proc. Natl. Acad. Sci. U.S.A.">
        <title>Antigenic diversity is generated by distinct evolutionary mechanisms in African trypanosome species.</title>
        <authorList>
            <person name="Jackson A.P."/>
            <person name="Berry A."/>
            <person name="Aslett M."/>
            <person name="Allison H.C."/>
            <person name="Burton P."/>
            <person name="Vavrova-Anderson J."/>
            <person name="Brown R."/>
            <person name="Browne H."/>
            <person name="Corton N."/>
            <person name="Hauser H."/>
            <person name="Gamble J."/>
            <person name="Gilderthorp R."/>
            <person name="Marcello L."/>
            <person name="McQuillan J."/>
            <person name="Otto T.D."/>
            <person name="Quail M.A."/>
            <person name="Sanders M.J."/>
            <person name="van Tonder A."/>
            <person name="Ginger M.L."/>
            <person name="Field M.C."/>
            <person name="Barry J.D."/>
            <person name="Hertz-Fowler C."/>
            <person name="Berriman M."/>
        </authorList>
    </citation>
    <scope>NUCLEOTIDE SEQUENCE</scope>
    <source>
        <strain evidence="1">Y486</strain>
    </source>
</reference>